<proteinExistence type="predicted"/>
<evidence type="ECO:0000313" key="2">
    <source>
        <dbReference type="EMBL" id="MDC7786658.1"/>
    </source>
</evidence>
<protein>
    <recommendedName>
        <fullName evidence="4">Aminotransferase class I/classII domain-containing protein</fullName>
    </recommendedName>
</protein>
<feature type="region of interest" description="Disordered" evidence="1">
    <location>
        <begin position="33"/>
        <end position="64"/>
    </location>
</feature>
<feature type="compositionally biased region" description="Low complexity" evidence="1">
    <location>
        <begin position="54"/>
        <end position="64"/>
    </location>
</feature>
<evidence type="ECO:0000313" key="3">
    <source>
        <dbReference type="Proteomes" id="UP001165652"/>
    </source>
</evidence>
<reference evidence="2" key="1">
    <citation type="journal article" date="2023" name="Microbiol Resour">
        <title>Genome Sequences of Rhodoplanes serenus and Two Thermotolerant Strains, Rhodoplanes tepidamans and 'Rhodoplanes cryptolactis,' Further Refine the Genus.</title>
        <authorList>
            <person name="Rayyan A.A."/>
            <person name="Kyndt J.A."/>
        </authorList>
    </citation>
    <scope>NUCLEOTIDE SEQUENCE</scope>
    <source>
        <strain evidence="2">DSM 9987</strain>
    </source>
</reference>
<dbReference type="Proteomes" id="UP001165652">
    <property type="component" value="Unassembled WGS sequence"/>
</dbReference>
<evidence type="ECO:0000256" key="1">
    <source>
        <dbReference type="SAM" id="MobiDB-lite"/>
    </source>
</evidence>
<reference evidence="2" key="2">
    <citation type="submission" date="2023-02" db="EMBL/GenBank/DDBJ databases">
        <authorList>
            <person name="Rayyan A."/>
            <person name="Meyer T."/>
            <person name="Kyndt J.A."/>
        </authorList>
    </citation>
    <scope>NUCLEOTIDE SEQUENCE</scope>
    <source>
        <strain evidence="2">DSM 9987</strain>
    </source>
</reference>
<accession>A0ABT5JAE3</accession>
<comment type="caution">
    <text evidence="2">The sequence shown here is derived from an EMBL/GenBank/DDBJ whole genome shotgun (WGS) entry which is preliminary data.</text>
</comment>
<dbReference type="EMBL" id="JAQQLI010000018">
    <property type="protein sequence ID" value="MDC7786658.1"/>
    <property type="molecule type" value="Genomic_DNA"/>
</dbReference>
<organism evidence="2 3">
    <name type="scientific">Rhodoplanes tepidamans</name>
    <name type="common">Rhodoplanes cryptolactis</name>
    <dbReference type="NCBI Taxonomy" id="200616"/>
    <lineage>
        <taxon>Bacteria</taxon>
        <taxon>Pseudomonadati</taxon>
        <taxon>Pseudomonadota</taxon>
        <taxon>Alphaproteobacteria</taxon>
        <taxon>Hyphomicrobiales</taxon>
        <taxon>Nitrobacteraceae</taxon>
        <taxon>Rhodoplanes</taxon>
    </lineage>
</organism>
<name>A0ABT5JAE3_RHOTP</name>
<evidence type="ECO:0008006" key="4">
    <source>
        <dbReference type="Google" id="ProtNLM"/>
    </source>
</evidence>
<sequence length="64" mass="6909">MIEAGNPNRGDPDRWRPLIMSFSKVYGLAAGPPMGSTLSRIPQDRYRSPDVDAARAAPVRSPAA</sequence>
<gene>
    <name evidence="2" type="ORF">PQJ73_13270</name>
</gene>
<keyword evidence="3" id="KW-1185">Reference proteome</keyword>
<feature type="compositionally biased region" description="Basic and acidic residues" evidence="1">
    <location>
        <begin position="42"/>
        <end position="53"/>
    </location>
</feature>